<dbReference type="Proteomes" id="UP000271087">
    <property type="component" value="Unassembled WGS sequence"/>
</dbReference>
<dbReference type="AlphaFoldDB" id="A0A182ED00"/>
<accession>A0A182ED00</accession>
<dbReference type="STRING" id="42157.A0A182ED00"/>
<reference evidence="1 2" key="2">
    <citation type="submission" date="2018-08" db="EMBL/GenBank/DDBJ databases">
        <authorList>
            <person name="Laetsch R D."/>
            <person name="Stevens L."/>
            <person name="Kumar S."/>
            <person name="Blaxter L. M."/>
        </authorList>
    </citation>
    <scope>NUCLEOTIDE SEQUENCE [LARGE SCALE GENOMIC DNA]</scope>
</reference>
<gene>
    <name evidence="1" type="ORF">NOO_LOCUS5948</name>
</gene>
<name>A0A182ED00_ONCOC</name>
<organism evidence="3">
    <name type="scientific">Onchocerca ochengi</name>
    <name type="common">Filarial nematode worm</name>
    <dbReference type="NCBI Taxonomy" id="42157"/>
    <lineage>
        <taxon>Eukaryota</taxon>
        <taxon>Metazoa</taxon>
        <taxon>Ecdysozoa</taxon>
        <taxon>Nematoda</taxon>
        <taxon>Chromadorea</taxon>
        <taxon>Rhabditida</taxon>
        <taxon>Spirurina</taxon>
        <taxon>Spiruromorpha</taxon>
        <taxon>Filarioidea</taxon>
        <taxon>Onchocercidae</taxon>
        <taxon>Onchocerca</taxon>
    </lineage>
</organism>
<evidence type="ECO:0000313" key="1">
    <source>
        <dbReference type="EMBL" id="VDK80206.1"/>
    </source>
</evidence>
<dbReference type="WBParaSite" id="nOo.2.0.1.t05948-RA">
    <property type="protein sequence ID" value="nOo.2.0.1.t05948-RA"/>
    <property type="gene ID" value="nOo.2.0.1.g05948"/>
</dbReference>
<protein>
    <submittedName>
        <fullName evidence="3">Piwi domain-containing protein</fullName>
    </submittedName>
</protein>
<proteinExistence type="predicted"/>
<sequence>MVSSVQICLGVYASKPLFCLQSNSEFVVTIASQSELQGGESPLLPHQLGYFYLVYNETIQIPYSDDYCKYFLSRYRAYVCIQFQIVNMAVSRSSPMMIATRMAKRGRCNYVAMYGDESENSDNGSRVEKDLVELNKQLNYTGKPLEAVRFNA</sequence>
<reference evidence="3" key="1">
    <citation type="submission" date="2016-06" db="UniProtKB">
        <authorList>
            <consortium name="WormBaseParasite"/>
        </authorList>
    </citation>
    <scope>IDENTIFICATION</scope>
</reference>
<evidence type="ECO:0000313" key="2">
    <source>
        <dbReference type="Proteomes" id="UP000271087"/>
    </source>
</evidence>
<dbReference type="OrthoDB" id="9981668at2759"/>
<keyword evidence="2" id="KW-1185">Reference proteome</keyword>
<dbReference type="EMBL" id="UYRW01001722">
    <property type="protein sequence ID" value="VDK80206.1"/>
    <property type="molecule type" value="Genomic_DNA"/>
</dbReference>
<evidence type="ECO:0000313" key="3">
    <source>
        <dbReference type="WBParaSite" id="nOo.2.0.1.t05948-RA"/>
    </source>
</evidence>